<dbReference type="EMBL" id="KQ980581">
    <property type="protein sequence ID" value="KYN15422.1"/>
    <property type="molecule type" value="Genomic_DNA"/>
</dbReference>
<proteinExistence type="predicted"/>
<evidence type="ECO:0000313" key="1">
    <source>
        <dbReference type="EMBL" id="KYN15422.1"/>
    </source>
</evidence>
<dbReference type="AlphaFoldDB" id="A0A195DRI7"/>
<gene>
    <name evidence="1" type="ORF">ALC57_12471</name>
</gene>
<organism evidence="1 2">
    <name type="scientific">Trachymyrmex cornetzi</name>
    <dbReference type="NCBI Taxonomy" id="471704"/>
    <lineage>
        <taxon>Eukaryota</taxon>
        <taxon>Metazoa</taxon>
        <taxon>Ecdysozoa</taxon>
        <taxon>Arthropoda</taxon>
        <taxon>Hexapoda</taxon>
        <taxon>Insecta</taxon>
        <taxon>Pterygota</taxon>
        <taxon>Neoptera</taxon>
        <taxon>Endopterygota</taxon>
        <taxon>Hymenoptera</taxon>
        <taxon>Apocrita</taxon>
        <taxon>Aculeata</taxon>
        <taxon>Formicoidea</taxon>
        <taxon>Formicidae</taxon>
        <taxon>Myrmicinae</taxon>
        <taxon>Trachymyrmex</taxon>
    </lineage>
</organism>
<name>A0A195DRI7_9HYME</name>
<accession>A0A195DRI7</accession>
<keyword evidence="2" id="KW-1185">Reference proteome</keyword>
<evidence type="ECO:0000313" key="2">
    <source>
        <dbReference type="Proteomes" id="UP000078492"/>
    </source>
</evidence>
<reference evidence="1 2" key="1">
    <citation type="submission" date="2015-09" db="EMBL/GenBank/DDBJ databases">
        <title>Trachymyrmex cornetzi WGS genome.</title>
        <authorList>
            <person name="Nygaard S."/>
            <person name="Hu H."/>
            <person name="Boomsma J."/>
            <person name="Zhang G."/>
        </authorList>
    </citation>
    <scope>NUCLEOTIDE SEQUENCE [LARGE SCALE GENOMIC DNA]</scope>
    <source>
        <strain evidence="1">Tcor2-1</strain>
        <tissue evidence="1">Whole body</tissue>
    </source>
</reference>
<dbReference type="Proteomes" id="UP000078492">
    <property type="component" value="Unassembled WGS sequence"/>
</dbReference>
<protein>
    <submittedName>
        <fullName evidence="1">Uncharacterized protein</fullName>
    </submittedName>
</protein>
<sequence length="173" mass="19604">MENTFDIETLATISSGKKERVDGEPSISNRLEVCFVAIASSEKPLLRDGSLAYEASSVNNCDFSVSFEQLNNVRNRDVRNVINNYCKIDCSRHEFVKLLIRRSVYMFTQDRRAIIRTSKLKEAGGNLILSDLLRNNSPLEVILTTLYGPRLIVCQHIDFSLFLIANDLKLAET</sequence>